<reference evidence="1" key="1">
    <citation type="submission" date="2014-12" db="EMBL/GenBank/DDBJ databases">
        <title>Insight into the proteome of Arion vulgaris.</title>
        <authorList>
            <person name="Aradska J."/>
            <person name="Bulat T."/>
            <person name="Smidak R."/>
            <person name="Sarate P."/>
            <person name="Gangsoo J."/>
            <person name="Sialana F."/>
            <person name="Bilban M."/>
            <person name="Lubec G."/>
        </authorList>
    </citation>
    <scope>NUCLEOTIDE SEQUENCE</scope>
    <source>
        <tissue evidence="1">Skin</tissue>
    </source>
</reference>
<organism evidence="1">
    <name type="scientific">Arion vulgaris</name>
    <dbReference type="NCBI Taxonomy" id="1028688"/>
    <lineage>
        <taxon>Eukaryota</taxon>
        <taxon>Metazoa</taxon>
        <taxon>Spiralia</taxon>
        <taxon>Lophotrochozoa</taxon>
        <taxon>Mollusca</taxon>
        <taxon>Gastropoda</taxon>
        <taxon>Heterobranchia</taxon>
        <taxon>Euthyneura</taxon>
        <taxon>Panpulmonata</taxon>
        <taxon>Eupulmonata</taxon>
        <taxon>Stylommatophora</taxon>
        <taxon>Helicina</taxon>
        <taxon>Arionoidea</taxon>
        <taxon>Arionidae</taxon>
        <taxon>Arion</taxon>
    </lineage>
</organism>
<dbReference type="AlphaFoldDB" id="A0A0B6Z248"/>
<protein>
    <submittedName>
        <fullName evidence="1">Uncharacterized protein</fullName>
    </submittedName>
</protein>
<feature type="non-terminal residue" evidence="1">
    <location>
        <position position="70"/>
    </location>
</feature>
<feature type="non-terminal residue" evidence="1">
    <location>
        <position position="1"/>
    </location>
</feature>
<proteinExistence type="predicted"/>
<evidence type="ECO:0000313" key="1">
    <source>
        <dbReference type="EMBL" id="CEK62452.1"/>
    </source>
</evidence>
<name>A0A0B6Z248_9EUPU</name>
<sequence>LLTVSRTSMDKLDKSQNEMMRFILGCTPETSCEAMHYVLVWPTINITHIVTQVKAYLRVSEDTNHALHNA</sequence>
<gene>
    <name evidence="1" type="primary">ORF45202</name>
</gene>
<dbReference type="EMBL" id="HACG01015587">
    <property type="protein sequence ID" value="CEK62452.1"/>
    <property type="molecule type" value="Transcribed_RNA"/>
</dbReference>
<accession>A0A0B6Z248</accession>